<dbReference type="Proteomes" id="UP001595536">
    <property type="component" value="Unassembled WGS sequence"/>
</dbReference>
<dbReference type="Pfam" id="PF05443">
    <property type="entry name" value="ROS_MUCR"/>
    <property type="match status" value="1"/>
</dbReference>
<organism evidence="2 3">
    <name type="scientific">Camelimonas abortus</name>
    <dbReference type="NCBI Taxonomy" id="1017184"/>
    <lineage>
        <taxon>Bacteria</taxon>
        <taxon>Pseudomonadati</taxon>
        <taxon>Pseudomonadota</taxon>
        <taxon>Alphaproteobacteria</taxon>
        <taxon>Hyphomicrobiales</taxon>
        <taxon>Chelatococcaceae</taxon>
        <taxon>Camelimonas</taxon>
    </lineage>
</organism>
<dbReference type="EMBL" id="JBHRUV010000062">
    <property type="protein sequence ID" value="MFC3266906.1"/>
    <property type="molecule type" value="Genomic_DNA"/>
</dbReference>
<proteinExistence type="inferred from homology"/>
<keyword evidence="3" id="KW-1185">Reference proteome</keyword>
<reference evidence="3" key="1">
    <citation type="journal article" date="2019" name="Int. J. Syst. Evol. Microbiol.">
        <title>The Global Catalogue of Microorganisms (GCM) 10K type strain sequencing project: providing services to taxonomists for standard genome sequencing and annotation.</title>
        <authorList>
            <consortium name="The Broad Institute Genomics Platform"/>
            <consortium name="The Broad Institute Genome Sequencing Center for Infectious Disease"/>
            <person name="Wu L."/>
            <person name="Ma J."/>
        </authorList>
    </citation>
    <scope>NUCLEOTIDE SEQUENCE [LARGE SCALE GENOMIC DNA]</scope>
    <source>
        <strain evidence="3">CCM 7941</strain>
    </source>
</reference>
<accession>A0ABV7LGB5</accession>
<name>A0ABV7LGB5_9HYPH</name>
<dbReference type="InterPro" id="IPR008807">
    <property type="entry name" value="ROS_MUCR"/>
</dbReference>
<dbReference type="Gene3D" id="1.10.10.1550">
    <property type="entry name" value="ROS/MUCR transcriptional regulator protein"/>
    <property type="match status" value="1"/>
</dbReference>
<evidence type="ECO:0000313" key="2">
    <source>
        <dbReference type="EMBL" id="MFC3266906.1"/>
    </source>
</evidence>
<dbReference type="InterPro" id="IPR041920">
    <property type="entry name" value="ROS/MUCR_sf"/>
</dbReference>
<gene>
    <name evidence="2" type="ORF">ACFOEX_11180</name>
</gene>
<comment type="similarity">
    <text evidence="1">Belongs to the ros/MucR family.</text>
</comment>
<protein>
    <submittedName>
        <fullName evidence="2">MucR family transcriptional regulator</fullName>
    </submittedName>
</protein>
<sequence length="132" mass="14582">MLRLSVDVVCAYVANNQIDAAELPQLISRIHESFRKLAQTPEDQERAGRPAPLTPAQIRKSVTPDYIICFENGRPYRSLTRHLRAAYGLTPAEYRAKWGLPPDYPMVAPNYAAMRSQLARNIGLGSGGKTGG</sequence>
<comment type="caution">
    <text evidence="2">The sequence shown here is derived from an EMBL/GenBank/DDBJ whole genome shotgun (WGS) entry which is preliminary data.</text>
</comment>
<evidence type="ECO:0000256" key="1">
    <source>
        <dbReference type="ARBA" id="ARBA00007031"/>
    </source>
</evidence>
<dbReference type="RefSeq" id="WP_376830077.1">
    <property type="nucleotide sequence ID" value="NZ_JBHLWR010000006.1"/>
</dbReference>
<evidence type="ECO:0000313" key="3">
    <source>
        <dbReference type="Proteomes" id="UP001595536"/>
    </source>
</evidence>